<keyword evidence="4" id="KW-1185">Reference proteome</keyword>
<dbReference type="InterPro" id="IPR041255">
    <property type="entry name" value="LpxI_N"/>
</dbReference>
<dbReference type="Pfam" id="PF17930">
    <property type="entry name" value="LpxI_N"/>
    <property type="match status" value="1"/>
</dbReference>
<dbReference type="RefSeq" id="WP_261520132.1">
    <property type="nucleotide sequence ID" value="NZ_JAODNW010000008.1"/>
</dbReference>
<dbReference type="Gene3D" id="3.40.140.80">
    <property type="match status" value="1"/>
</dbReference>
<name>A0ABV6D323_9HYPH</name>
<protein>
    <submittedName>
        <fullName evidence="3">LpxI family protein</fullName>
    </submittedName>
</protein>
<comment type="caution">
    <text evidence="3">The sequence shown here is derived from an EMBL/GenBank/DDBJ whole genome shotgun (WGS) entry which is preliminary data.</text>
</comment>
<dbReference type="InterPro" id="IPR010415">
    <property type="entry name" value="LpxI_C"/>
</dbReference>
<reference evidence="3 4" key="1">
    <citation type="submission" date="2024-09" db="EMBL/GenBank/DDBJ databases">
        <authorList>
            <person name="Sun Q."/>
            <person name="Mori K."/>
        </authorList>
    </citation>
    <scope>NUCLEOTIDE SEQUENCE [LARGE SCALE GENOMIC DNA]</scope>
    <source>
        <strain evidence="3 4">CCM 8543</strain>
    </source>
</reference>
<evidence type="ECO:0000259" key="1">
    <source>
        <dbReference type="Pfam" id="PF06230"/>
    </source>
</evidence>
<sequence length="298" mass="31262">MTARRNELPRWQAPGGDARVAVVAGSGRLPHDVVEGLTGAGHRPLVVAIEGEADFAARPELYDLICAPPGRLGLLMPALKRQGVTHLVMAGGVAVRPPLYSLRFRPGVLRHLPRFIAAYARGDDALLRMLVSYVEANGIRVVGAHEVVPDLLAPEGLLSRARPTRGDEKDIAAALAAARAIGRLDIGQAAVAIGGRAIALEGIEGTDGLLARTRALRGHGRLAGKGRGVLVKCAKPGQEARADLPAIGPQTVEDAHAAGLAGIAVEAERSFILDSGETVRLADRHGLFLLGFARGREQ</sequence>
<feature type="domain" description="LpxI C-terminal" evidence="1">
    <location>
        <begin position="154"/>
        <end position="289"/>
    </location>
</feature>
<dbReference type="PANTHER" id="PTHR39962">
    <property type="entry name" value="BLL4848 PROTEIN"/>
    <property type="match status" value="1"/>
</dbReference>
<organism evidence="3 4">
    <name type="scientific">Chelativorans intermedius</name>
    <dbReference type="NCBI Taxonomy" id="515947"/>
    <lineage>
        <taxon>Bacteria</taxon>
        <taxon>Pseudomonadati</taxon>
        <taxon>Pseudomonadota</taxon>
        <taxon>Alphaproteobacteria</taxon>
        <taxon>Hyphomicrobiales</taxon>
        <taxon>Phyllobacteriaceae</taxon>
        <taxon>Chelativorans</taxon>
    </lineage>
</organism>
<accession>A0ABV6D323</accession>
<dbReference type="Pfam" id="PF06230">
    <property type="entry name" value="LpxI_C"/>
    <property type="match status" value="1"/>
</dbReference>
<dbReference type="PANTHER" id="PTHR39962:SF1">
    <property type="entry name" value="LPXI FAMILY PROTEIN"/>
    <property type="match status" value="1"/>
</dbReference>
<evidence type="ECO:0000259" key="2">
    <source>
        <dbReference type="Pfam" id="PF17930"/>
    </source>
</evidence>
<dbReference type="InterPro" id="IPR043167">
    <property type="entry name" value="LpxI_C_sf"/>
</dbReference>
<evidence type="ECO:0000313" key="3">
    <source>
        <dbReference type="EMBL" id="MFC0207050.1"/>
    </source>
</evidence>
<dbReference type="Gene3D" id="3.40.50.20">
    <property type="match status" value="1"/>
</dbReference>
<dbReference type="EMBL" id="JBHLXD010000002">
    <property type="protein sequence ID" value="MFC0207050.1"/>
    <property type="molecule type" value="Genomic_DNA"/>
</dbReference>
<gene>
    <name evidence="3" type="ORF">ACFFJ2_01385</name>
</gene>
<dbReference type="InterPro" id="IPR053174">
    <property type="entry name" value="LpxI"/>
</dbReference>
<feature type="domain" description="LpxI N-terminal" evidence="2">
    <location>
        <begin position="19"/>
        <end position="151"/>
    </location>
</feature>
<evidence type="ECO:0000313" key="4">
    <source>
        <dbReference type="Proteomes" id="UP001589755"/>
    </source>
</evidence>
<dbReference type="Proteomes" id="UP001589755">
    <property type="component" value="Unassembled WGS sequence"/>
</dbReference>
<proteinExistence type="predicted"/>